<protein>
    <submittedName>
        <fullName evidence="1">DUF2993 domain-containing protein</fullName>
    </submittedName>
</protein>
<name>A0AA97AHU5_9CYAN</name>
<dbReference type="RefSeq" id="WP_316430928.1">
    <property type="nucleotide sequence ID" value="NZ_CP053586.1"/>
</dbReference>
<evidence type="ECO:0000313" key="1">
    <source>
        <dbReference type="EMBL" id="WNZ24914.1"/>
    </source>
</evidence>
<reference evidence="1" key="1">
    <citation type="submission" date="2020-05" db="EMBL/GenBank/DDBJ databases">
        <authorList>
            <person name="Zhu T."/>
            <person name="Keshari N."/>
            <person name="Lu X."/>
        </authorList>
    </citation>
    <scope>NUCLEOTIDE SEQUENCE</scope>
    <source>
        <strain evidence="1">NK1-12</strain>
    </source>
</reference>
<proteinExistence type="predicted"/>
<organism evidence="1">
    <name type="scientific">Leptolyngbya sp. NK1-12</name>
    <dbReference type="NCBI Taxonomy" id="2547451"/>
    <lineage>
        <taxon>Bacteria</taxon>
        <taxon>Bacillati</taxon>
        <taxon>Cyanobacteriota</taxon>
        <taxon>Cyanophyceae</taxon>
        <taxon>Leptolyngbyales</taxon>
        <taxon>Leptolyngbyaceae</taxon>
        <taxon>Leptolyngbya group</taxon>
        <taxon>Leptolyngbya</taxon>
    </lineage>
</organism>
<dbReference type="AlphaFoldDB" id="A0AA97AHU5"/>
<dbReference type="InterPro" id="IPR021373">
    <property type="entry name" value="DUF2993"/>
</dbReference>
<sequence length="267" mass="29631">MTGKNQLLKSESDTYLHLASGSQMIGKVLSSAIRLWLRSQVEAVAVLDFQIEGRDRQILQGIIPHVVVRAEQVVYQGLHLDRLHLSATQIRINLGQVLQGKPLRLLQVVPVQGEVNLTQADLEASLAAPLLKQALAEILQRILQQAPSTEFPDLALLQTAPIQLQQPQLWLQSNRLCLMTEVSTISEQRWQISLNTMLQLVQPSCLQLTELELQYAAIDPTAGIQTSPTLLQERDLEIDLGPEVNLQQLQIETTGITCRGQINVVPG</sequence>
<accession>A0AA97AHU5</accession>
<gene>
    <name evidence="1" type="ORF">HJG54_20040</name>
</gene>
<dbReference type="Pfam" id="PF11209">
    <property type="entry name" value="LmeA"/>
    <property type="match status" value="1"/>
</dbReference>
<dbReference type="EMBL" id="CP053586">
    <property type="protein sequence ID" value="WNZ24914.1"/>
    <property type="molecule type" value="Genomic_DNA"/>
</dbReference>